<dbReference type="InParanoid" id="A0A7J8FAM8"/>
<dbReference type="AlphaFoldDB" id="A0A7J8FAM8"/>
<feature type="compositionally biased region" description="Low complexity" evidence="1">
    <location>
        <begin position="104"/>
        <end position="118"/>
    </location>
</feature>
<accession>A0A7J8FAM8</accession>
<evidence type="ECO:0000313" key="2">
    <source>
        <dbReference type="EMBL" id="KAF6444262.1"/>
    </source>
</evidence>
<feature type="region of interest" description="Disordered" evidence="1">
    <location>
        <begin position="65"/>
        <end position="133"/>
    </location>
</feature>
<organism evidence="2 3">
    <name type="scientific">Molossus molossus</name>
    <name type="common">Pallas' mastiff bat</name>
    <name type="synonym">Vespertilio molossus</name>
    <dbReference type="NCBI Taxonomy" id="27622"/>
    <lineage>
        <taxon>Eukaryota</taxon>
        <taxon>Metazoa</taxon>
        <taxon>Chordata</taxon>
        <taxon>Craniata</taxon>
        <taxon>Vertebrata</taxon>
        <taxon>Euteleostomi</taxon>
        <taxon>Mammalia</taxon>
        <taxon>Eutheria</taxon>
        <taxon>Laurasiatheria</taxon>
        <taxon>Chiroptera</taxon>
        <taxon>Yangochiroptera</taxon>
        <taxon>Molossidae</taxon>
        <taxon>Molossus</taxon>
    </lineage>
</organism>
<dbReference type="EMBL" id="JACASF010000012">
    <property type="protein sequence ID" value="KAF6444262.1"/>
    <property type="molecule type" value="Genomic_DNA"/>
</dbReference>
<keyword evidence="3" id="KW-1185">Reference proteome</keyword>
<evidence type="ECO:0000313" key="3">
    <source>
        <dbReference type="Proteomes" id="UP000550707"/>
    </source>
</evidence>
<comment type="caution">
    <text evidence="2">The sequence shown here is derived from an EMBL/GenBank/DDBJ whole genome shotgun (WGS) entry which is preliminary data.</text>
</comment>
<gene>
    <name evidence="2" type="ORF">HJG59_008562</name>
</gene>
<sequence length="145" mass="15285">MRAANGNAVYWQAARAVAAKKEVSWGYSDGGGLEPTAASAATSTSGTAAAAARSGAGVVAGVEKERVSRQCRNTSNSGREVAPPHLPPRPREQGWGLPRRWTGPSQAEPSEPGPESSSIWGFLQTQDREHPRPGHFVVAQAVSWL</sequence>
<protein>
    <submittedName>
        <fullName evidence="2">Uncharacterized protein</fullName>
    </submittedName>
</protein>
<dbReference type="Proteomes" id="UP000550707">
    <property type="component" value="Unassembled WGS sequence"/>
</dbReference>
<evidence type="ECO:0000256" key="1">
    <source>
        <dbReference type="SAM" id="MobiDB-lite"/>
    </source>
</evidence>
<proteinExistence type="predicted"/>
<reference evidence="2 3" key="1">
    <citation type="journal article" date="2020" name="Nature">
        <title>Six reference-quality genomes reveal evolution of bat adaptations.</title>
        <authorList>
            <person name="Jebb D."/>
            <person name="Huang Z."/>
            <person name="Pippel M."/>
            <person name="Hughes G.M."/>
            <person name="Lavrichenko K."/>
            <person name="Devanna P."/>
            <person name="Winkler S."/>
            <person name="Jermiin L.S."/>
            <person name="Skirmuntt E.C."/>
            <person name="Katzourakis A."/>
            <person name="Burkitt-Gray L."/>
            <person name="Ray D.A."/>
            <person name="Sullivan K.A.M."/>
            <person name="Roscito J.G."/>
            <person name="Kirilenko B.M."/>
            <person name="Davalos L.M."/>
            <person name="Corthals A.P."/>
            <person name="Power M.L."/>
            <person name="Jones G."/>
            <person name="Ransome R.D."/>
            <person name="Dechmann D.K.N."/>
            <person name="Locatelli A.G."/>
            <person name="Puechmaille S.J."/>
            <person name="Fedrigo O."/>
            <person name="Jarvis E.D."/>
            <person name="Hiller M."/>
            <person name="Vernes S.C."/>
            <person name="Myers E.W."/>
            <person name="Teeling E.C."/>
        </authorList>
    </citation>
    <scope>NUCLEOTIDE SEQUENCE [LARGE SCALE GENOMIC DNA]</scope>
    <source>
        <strain evidence="2">MMolMol1</strain>
        <tissue evidence="2">Muscle</tissue>
    </source>
</reference>
<name>A0A7J8FAM8_MOLMO</name>